<dbReference type="Gene3D" id="3.40.50.720">
    <property type="entry name" value="NAD(P)-binding Rossmann-like Domain"/>
    <property type="match status" value="1"/>
</dbReference>
<comment type="caution">
    <text evidence="2">The sequence shown here is derived from an EMBL/GenBank/DDBJ whole genome shotgun (WGS) entry which is preliminary data.</text>
</comment>
<gene>
    <name evidence="2" type="ORF">AB0E89_40755</name>
</gene>
<name>A0ABV2ZW52_9ACTN</name>
<dbReference type="RefSeq" id="WP_361708981.1">
    <property type="nucleotide sequence ID" value="NZ_JBEZVE010000032.1"/>
</dbReference>
<evidence type="ECO:0000256" key="1">
    <source>
        <dbReference type="SAM" id="MobiDB-lite"/>
    </source>
</evidence>
<organism evidence="2 3">
    <name type="scientific">Streptomyces sp. 900129855</name>
    <dbReference type="NCBI Taxonomy" id="3155129"/>
    <lineage>
        <taxon>Bacteria</taxon>
        <taxon>Bacillati</taxon>
        <taxon>Actinomycetota</taxon>
        <taxon>Actinomycetes</taxon>
        <taxon>Kitasatosporales</taxon>
        <taxon>Streptomycetaceae</taxon>
        <taxon>Streptomyces</taxon>
    </lineage>
</organism>
<evidence type="ECO:0000313" key="3">
    <source>
        <dbReference type="Proteomes" id="UP001550739"/>
    </source>
</evidence>
<dbReference type="InterPro" id="IPR036291">
    <property type="entry name" value="NAD(P)-bd_dom_sf"/>
</dbReference>
<evidence type="ECO:0000313" key="2">
    <source>
        <dbReference type="EMBL" id="MEU3786789.1"/>
    </source>
</evidence>
<keyword evidence="3" id="KW-1185">Reference proteome</keyword>
<proteinExistence type="predicted"/>
<reference evidence="2 3" key="1">
    <citation type="submission" date="2024-06" db="EMBL/GenBank/DDBJ databases">
        <title>The Natural Products Discovery Center: Release of the First 8490 Sequenced Strains for Exploring Actinobacteria Biosynthetic Diversity.</title>
        <authorList>
            <person name="Kalkreuter E."/>
            <person name="Kautsar S.A."/>
            <person name="Yang D."/>
            <person name="Bader C.D."/>
            <person name="Teijaro C.N."/>
            <person name="Fluegel L."/>
            <person name="Davis C.M."/>
            <person name="Simpson J.R."/>
            <person name="Lauterbach L."/>
            <person name="Steele A.D."/>
            <person name="Gui C."/>
            <person name="Meng S."/>
            <person name="Li G."/>
            <person name="Viehrig K."/>
            <person name="Ye F."/>
            <person name="Su P."/>
            <person name="Kiefer A.F."/>
            <person name="Nichols A."/>
            <person name="Cepeda A.J."/>
            <person name="Yan W."/>
            <person name="Fan B."/>
            <person name="Jiang Y."/>
            <person name="Adhikari A."/>
            <person name="Zheng C.-J."/>
            <person name="Schuster L."/>
            <person name="Cowan T.M."/>
            <person name="Smanski M.J."/>
            <person name="Chevrette M.G."/>
            <person name="De Carvalho L.P.S."/>
            <person name="Shen B."/>
        </authorList>
    </citation>
    <scope>NUCLEOTIDE SEQUENCE [LARGE SCALE GENOMIC DNA]</scope>
    <source>
        <strain evidence="2 3">NPDC033843</strain>
    </source>
</reference>
<dbReference type="SUPFAM" id="SSF51735">
    <property type="entry name" value="NAD(P)-binding Rossmann-fold domains"/>
    <property type="match status" value="1"/>
</dbReference>
<feature type="region of interest" description="Disordered" evidence="1">
    <location>
        <begin position="1"/>
        <end position="30"/>
    </location>
</feature>
<accession>A0ABV2ZW52</accession>
<protein>
    <submittedName>
        <fullName evidence="2">Uncharacterized protein</fullName>
    </submittedName>
</protein>
<dbReference type="EMBL" id="JBEZVE010000032">
    <property type="protein sequence ID" value="MEU3786789.1"/>
    <property type="molecule type" value="Genomic_DNA"/>
</dbReference>
<dbReference type="Proteomes" id="UP001550739">
    <property type="component" value="Unassembled WGS sequence"/>
</dbReference>
<sequence>MSGFERPPSIDPVTGGGGGSNCRAPVAEKESERQLAILNGKVAIVTRGGRGTGRAHALAPAAEGAAVMVNDPGAEFTGRASHCRRRRPRR</sequence>